<feature type="transmembrane region" description="Helical" evidence="6">
    <location>
        <begin position="365"/>
        <end position="390"/>
    </location>
</feature>
<dbReference type="OrthoDB" id="9761531at2"/>
<comment type="subcellular location">
    <subcellularLocation>
        <location evidence="1">Cell membrane</location>
        <topology evidence="1">Multi-pass membrane protein</topology>
    </subcellularLocation>
</comment>
<dbReference type="Proteomes" id="UP001196379">
    <property type="component" value="Unassembled WGS sequence"/>
</dbReference>
<dbReference type="SUPFAM" id="SSF56281">
    <property type="entry name" value="Metallo-hydrolase/oxidoreductase"/>
    <property type="match status" value="1"/>
</dbReference>
<dbReference type="InterPro" id="IPR001279">
    <property type="entry name" value="Metallo-B-lactamas"/>
</dbReference>
<evidence type="ECO:0000256" key="4">
    <source>
        <dbReference type="ARBA" id="ARBA00022989"/>
    </source>
</evidence>
<dbReference type="CDD" id="cd07731">
    <property type="entry name" value="ComA-like_MBL-fold"/>
    <property type="match status" value="1"/>
</dbReference>
<dbReference type="PANTHER" id="PTHR30619">
    <property type="entry name" value="DNA INTERNALIZATION/COMPETENCE PROTEIN COMEC/REC2"/>
    <property type="match status" value="1"/>
</dbReference>
<dbReference type="GeneID" id="65549078"/>
<dbReference type="Proteomes" id="UP000732858">
    <property type="component" value="Unassembled WGS sequence"/>
</dbReference>
<feature type="transmembrane region" description="Helical" evidence="6">
    <location>
        <begin position="486"/>
        <end position="504"/>
    </location>
</feature>
<dbReference type="GO" id="GO:0030420">
    <property type="term" value="P:establishment of competence for transformation"/>
    <property type="evidence" value="ECO:0007669"/>
    <property type="project" value="InterPro"/>
</dbReference>
<evidence type="ECO:0000256" key="1">
    <source>
        <dbReference type="ARBA" id="ARBA00004651"/>
    </source>
</evidence>
<dbReference type="NCBIfam" id="TIGR00360">
    <property type="entry name" value="ComEC_N-term"/>
    <property type="match status" value="1"/>
</dbReference>
<keyword evidence="4 6" id="KW-1133">Transmembrane helix</keyword>
<keyword evidence="3 6" id="KW-0812">Transmembrane</keyword>
<feature type="transmembrane region" description="Helical" evidence="6">
    <location>
        <begin position="458"/>
        <end position="474"/>
    </location>
</feature>
<dbReference type="NCBIfam" id="TIGR00361">
    <property type="entry name" value="ComEC_Rec2"/>
    <property type="match status" value="1"/>
</dbReference>
<evidence type="ECO:0000313" key="10">
    <source>
        <dbReference type="Proteomes" id="UP000732858"/>
    </source>
</evidence>
<keyword evidence="2" id="KW-1003">Cell membrane</keyword>
<feature type="transmembrane region" description="Helical" evidence="6">
    <location>
        <begin position="326"/>
        <end position="344"/>
    </location>
</feature>
<dbReference type="PANTHER" id="PTHR30619:SF1">
    <property type="entry name" value="RECOMBINATION PROTEIN 2"/>
    <property type="match status" value="1"/>
</dbReference>
<organism evidence="9 10">
    <name type="scientific">Ursidibacter maritimus</name>
    <dbReference type="NCBI Taxonomy" id="1331689"/>
    <lineage>
        <taxon>Bacteria</taxon>
        <taxon>Pseudomonadati</taxon>
        <taxon>Pseudomonadota</taxon>
        <taxon>Gammaproteobacteria</taxon>
        <taxon>Pasteurellales</taxon>
        <taxon>Pasteurellaceae</taxon>
        <taxon>Ursidibacter</taxon>
    </lineage>
</organism>
<dbReference type="InterPro" id="IPR035681">
    <property type="entry name" value="ComA-like_MBL"/>
</dbReference>
<gene>
    <name evidence="8" type="ORF">HT657_03120</name>
    <name evidence="9" type="ORF">HT672_06455</name>
</gene>
<keyword evidence="11" id="KW-1185">Reference proteome</keyword>
<accession>A0A949T2D2</accession>
<dbReference type="EMBL" id="JABUMC010000012">
    <property type="protein sequence ID" value="MBV6546926.1"/>
    <property type="molecule type" value="Genomic_DNA"/>
</dbReference>
<evidence type="ECO:0000259" key="7">
    <source>
        <dbReference type="SMART" id="SM00849"/>
    </source>
</evidence>
<proteinExistence type="predicted"/>
<sequence>MNLDRFCYYYLFATLPILVLPKVLLYGGMGSVGIFFVLALYKKQLRYMFLAIAVALSYAITLWKISQAELVQVEKLSEKIQIVQILKQQEYQTAIAKRENGVRIYLNWQSETPLYLDRFYQAELTIRPISSRLNEGNFDRQKWYFAQNIQQISTVRNAILLEQQSVPFRTAWLERAKMATSELDTQGLLLALAFGERAWLKQAHWDIFQQTSTAHLIAISGLHIALAMGIGVLFARIGQWFLCRLGIDQAVRFNPFFAKSIGFCFALGYSFLAGFAIPTVRALIAICLVLLCQVVRRYYTSWQLWWRCVALLVLLDPMALLSDSFWLSILAIASLITWYQFFPMEKYLPVKWQAKGIGKFSIKSIRFACGLLHLQLGIWLIFSPVQLYFFDGIATFGLLANIIIVPLYSMVLVPLILVSLITDNLFYTWQIADWLANWSIVLLEPLATWVELNYQQQWQLLSLNLFILTLLYMWQFRQKWQKKWWISPLIALSFYTVKVIPHFWGRIPQVEWLNFDIGQGLAMALIYWEDNQKKAILYDTGASWRGGSMAQLEIIPYLKREGVDVKAIFISHDDNDHAGGVEDLLEVFPHATFISPSNKRYNETLSTPCINGKQWQFGGVKLEAIYPIQQVERAKNADSCVLVVKLGEYKLLFTGDSGIQQERQFIHQVGRVDFLQVGHHGSNTSTSQTLLANSQPKFAIISAGRWNPWRLPNLQVEKRLANYGVTSLNTAKVGMVKVSFDERGYKINTARTKWSPWYQNYFGK</sequence>
<dbReference type="Pfam" id="PF03772">
    <property type="entry name" value="Competence"/>
    <property type="match status" value="1"/>
</dbReference>
<dbReference type="AlphaFoldDB" id="A0A949T2D2"/>
<evidence type="ECO:0000313" key="8">
    <source>
        <dbReference type="EMBL" id="MBV6531147.1"/>
    </source>
</evidence>
<dbReference type="EMBL" id="JABULY010000001">
    <property type="protein sequence ID" value="MBV6531147.1"/>
    <property type="molecule type" value="Genomic_DNA"/>
</dbReference>
<feature type="domain" description="Metallo-beta-lactamase" evidence="7">
    <location>
        <begin position="519"/>
        <end position="705"/>
    </location>
</feature>
<dbReference type="InterPro" id="IPR004797">
    <property type="entry name" value="Competence_ComEC/Rec2"/>
</dbReference>
<evidence type="ECO:0000256" key="3">
    <source>
        <dbReference type="ARBA" id="ARBA00022692"/>
    </source>
</evidence>
<evidence type="ECO:0000256" key="2">
    <source>
        <dbReference type="ARBA" id="ARBA00022475"/>
    </source>
</evidence>
<evidence type="ECO:0000313" key="11">
    <source>
        <dbReference type="Proteomes" id="UP001196379"/>
    </source>
</evidence>
<dbReference type="InterPro" id="IPR004477">
    <property type="entry name" value="ComEC_N"/>
</dbReference>
<comment type="caution">
    <text evidence="9">The sequence shown here is derived from an EMBL/GenBank/DDBJ whole genome shotgun (WGS) entry which is preliminary data.</text>
</comment>
<dbReference type="GO" id="GO:0005886">
    <property type="term" value="C:plasma membrane"/>
    <property type="evidence" value="ECO:0007669"/>
    <property type="project" value="UniProtKB-SubCell"/>
</dbReference>
<evidence type="ECO:0000313" key="9">
    <source>
        <dbReference type="EMBL" id="MBV6546926.1"/>
    </source>
</evidence>
<dbReference type="Gene3D" id="3.60.15.10">
    <property type="entry name" value="Ribonuclease Z/Hydroxyacylglutathione hydrolase-like"/>
    <property type="match status" value="1"/>
</dbReference>
<feature type="transmembrane region" description="Helical" evidence="6">
    <location>
        <begin position="396"/>
        <end position="422"/>
    </location>
</feature>
<dbReference type="Pfam" id="PF00753">
    <property type="entry name" value="Lactamase_B"/>
    <property type="match status" value="1"/>
</dbReference>
<protein>
    <submittedName>
        <fullName evidence="9">DNA internalization-related competence protein ComEC/Rec2</fullName>
    </submittedName>
</protein>
<feature type="transmembrane region" description="Helical" evidence="6">
    <location>
        <begin position="216"/>
        <end position="235"/>
    </location>
</feature>
<feature type="transmembrane region" description="Helical" evidence="6">
    <location>
        <begin position="48"/>
        <end position="66"/>
    </location>
</feature>
<dbReference type="InterPro" id="IPR052159">
    <property type="entry name" value="Competence_DNA_uptake"/>
</dbReference>
<evidence type="ECO:0000256" key="6">
    <source>
        <dbReference type="SAM" id="Phobius"/>
    </source>
</evidence>
<evidence type="ECO:0000256" key="5">
    <source>
        <dbReference type="ARBA" id="ARBA00023136"/>
    </source>
</evidence>
<dbReference type="InterPro" id="IPR036866">
    <property type="entry name" value="RibonucZ/Hydroxyglut_hydro"/>
</dbReference>
<dbReference type="SMART" id="SM00849">
    <property type="entry name" value="Lactamase_B"/>
    <property type="match status" value="1"/>
</dbReference>
<name>A0A949T2D2_9PAST</name>
<dbReference type="RefSeq" id="WP_157403203.1">
    <property type="nucleotide sequence ID" value="NZ_JABULY010000001.1"/>
</dbReference>
<feature type="transmembrane region" description="Helical" evidence="6">
    <location>
        <begin position="304"/>
        <end position="320"/>
    </location>
</feature>
<feature type="transmembrane region" description="Helical" evidence="6">
    <location>
        <begin position="434"/>
        <end position="452"/>
    </location>
</feature>
<keyword evidence="5 6" id="KW-0472">Membrane</keyword>
<reference evidence="9 11" key="1">
    <citation type="journal article" date="2021" name="Mol. Ecol.">
        <title>Polar bear-adapted Ursidibacter maritimus are remarkably conserved after generations in captivity.</title>
        <authorList>
            <person name="Espinosa-Gongora C."/>
            <person name="Hansen M.J."/>
            <person name="Bertelsen M.F."/>
            <person name="Bojesen A.M."/>
        </authorList>
    </citation>
    <scope>NUCLEOTIDE SEQUENCE</scope>
    <source>
        <strain evidence="9">Pb43105x</strain>
        <strain evidence="8 11">Pb43106</strain>
    </source>
</reference>